<organism evidence="2 3">
    <name type="scientific">Mucilaginibacter litoreus</name>
    <dbReference type="NCBI Taxonomy" id="1048221"/>
    <lineage>
        <taxon>Bacteria</taxon>
        <taxon>Pseudomonadati</taxon>
        <taxon>Bacteroidota</taxon>
        <taxon>Sphingobacteriia</taxon>
        <taxon>Sphingobacteriales</taxon>
        <taxon>Sphingobacteriaceae</taxon>
        <taxon>Mucilaginibacter</taxon>
    </lineage>
</organism>
<sequence length="183" mass="21489">MNLNLKGLLAIAAVLCAANVKAQDYVITTKGDTIHCKVFSTFWSTKYRLNDNDPGKKIDSDEIIEYLDTKNNYLVRAVYPEGKKKREYYYTKLKGAITIYEERIQNGWYTEKIWYFSKGTDTVYKLKFNTLGGKSRDVRKNKLGEMFKDDSEVYEKYLYDNKFTFDQILSLVKQYNKNHPTTI</sequence>
<dbReference type="Proteomes" id="UP001597010">
    <property type="component" value="Unassembled WGS sequence"/>
</dbReference>
<proteinExistence type="predicted"/>
<protein>
    <recommendedName>
        <fullName evidence="4">DUF4468 domain-containing protein</fullName>
    </recommendedName>
</protein>
<evidence type="ECO:0000313" key="3">
    <source>
        <dbReference type="Proteomes" id="UP001597010"/>
    </source>
</evidence>
<feature type="chain" id="PRO_5046164936" description="DUF4468 domain-containing protein" evidence="1">
    <location>
        <begin position="23"/>
        <end position="183"/>
    </location>
</feature>
<keyword evidence="1" id="KW-0732">Signal</keyword>
<keyword evidence="3" id="KW-1185">Reference proteome</keyword>
<dbReference type="RefSeq" id="WP_377110966.1">
    <property type="nucleotide sequence ID" value="NZ_JBHTHZ010000001.1"/>
</dbReference>
<evidence type="ECO:0000256" key="1">
    <source>
        <dbReference type="SAM" id="SignalP"/>
    </source>
</evidence>
<dbReference type="EMBL" id="JBHTHZ010000001">
    <property type="protein sequence ID" value="MFD0792261.1"/>
    <property type="molecule type" value="Genomic_DNA"/>
</dbReference>
<feature type="signal peptide" evidence="1">
    <location>
        <begin position="1"/>
        <end position="22"/>
    </location>
</feature>
<name>A0ABW3AP61_9SPHI</name>
<evidence type="ECO:0000313" key="2">
    <source>
        <dbReference type="EMBL" id="MFD0792261.1"/>
    </source>
</evidence>
<comment type="caution">
    <text evidence="2">The sequence shown here is derived from an EMBL/GenBank/DDBJ whole genome shotgun (WGS) entry which is preliminary data.</text>
</comment>
<reference evidence="3" key="1">
    <citation type="journal article" date="2019" name="Int. J. Syst. Evol. Microbiol.">
        <title>The Global Catalogue of Microorganisms (GCM) 10K type strain sequencing project: providing services to taxonomists for standard genome sequencing and annotation.</title>
        <authorList>
            <consortium name="The Broad Institute Genomics Platform"/>
            <consortium name="The Broad Institute Genome Sequencing Center for Infectious Disease"/>
            <person name="Wu L."/>
            <person name="Ma J."/>
        </authorList>
    </citation>
    <scope>NUCLEOTIDE SEQUENCE [LARGE SCALE GENOMIC DNA]</scope>
    <source>
        <strain evidence="3">CCUG 61484</strain>
    </source>
</reference>
<accession>A0ABW3AP61</accession>
<evidence type="ECO:0008006" key="4">
    <source>
        <dbReference type="Google" id="ProtNLM"/>
    </source>
</evidence>
<gene>
    <name evidence="2" type="ORF">ACFQZX_01455</name>
</gene>